<comment type="caution">
    <text evidence="15">The sequence shown here is derived from an EMBL/GenBank/DDBJ whole genome shotgun (WGS) entry which is preliminary data.</text>
</comment>
<evidence type="ECO:0000259" key="13">
    <source>
        <dbReference type="PROSITE" id="PS50011"/>
    </source>
</evidence>
<dbReference type="InterPro" id="IPR011009">
    <property type="entry name" value="Kinase-like_dom_sf"/>
</dbReference>
<evidence type="ECO:0000256" key="7">
    <source>
        <dbReference type="ARBA" id="ARBA00022989"/>
    </source>
</evidence>
<dbReference type="PRINTS" id="PR00109">
    <property type="entry name" value="TYRKINASE"/>
</dbReference>
<dbReference type="PROSITE" id="PS00109">
    <property type="entry name" value="PROTEIN_KINASE_TYR"/>
    <property type="match status" value="1"/>
</dbReference>
<evidence type="ECO:0000256" key="1">
    <source>
        <dbReference type="ARBA" id="ARBA00004251"/>
    </source>
</evidence>
<keyword evidence="6" id="KW-0067">ATP-binding</keyword>
<evidence type="ECO:0000256" key="2">
    <source>
        <dbReference type="ARBA" id="ARBA00022475"/>
    </source>
</evidence>
<dbReference type="SMART" id="SM00231">
    <property type="entry name" value="FA58C"/>
    <property type="match status" value="1"/>
</dbReference>
<dbReference type="InterPro" id="IPR048525">
    <property type="entry name" value="DDR1-2_DS-like"/>
</dbReference>
<dbReference type="PANTHER" id="PTHR24416:SF580">
    <property type="entry name" value="DISCOIDIN DOMAIN RECEPTOR, ISOFORM F"/>
    <property type="match status" value="1"/>
</dbReference>
<dbReference type="Gene3D" id="2.60.120.1190">
    <property type="match status" value="1"/>
</dbReference>
<keyword evidence="2" id="KW-1003">Cell membrane</keyword>
<dbReference type="GO" id="GO:0010976">
    <property type="term" value="P:positive regulation of neuron projection development"/>
    <property type="evidence" value="ECO:0007669"/>
    <property type="project" value="TreeGrafter"/>
</dbReference>
<dbReference type="Pfam" id="PF21114">
    <property type="entry name" value="DDR1-2_DS-like"/>
    <property type="match status" value="1"/>
</dbReference>
<dbReference type="Pfam" id="PF00754">
    <property type="entry name" value="F5_F8_type_C"/>
    <property type="match status" value="1"/>
</dbReference>
<evidence type="ECO:0000256" key="5">
    <source>
        <dbReference type="ARBA" id="ARBA00022741"/>
    </source>
</evidence>
<evidence type="ECO:0000256" key="9">
    <source>
        <dbReference type="ARBA" id="ARBA00023157"/>
    </source>
</evidence>
<dbReference type="GO" id="GO:0005886">
    <property type="term" value="C:plasma membrane"/>
    <property type="evidence" value="ECO:0007669"/>
    <property type="project" value="UniProtKB-SubCell"/>
</dbReference>
<dbReference type="GO" id="GO:0005518">
    <property type="term" value="F:collagen binding"/>
    <property type="evidence" value="ECO:0007669"/>
    <property type="project" value="TreeGrafter"/>
</dbReference>
<keyword evidence="8 12" id="KW-0472">Membrane</keyword>
<evidence type="ECO:0000259" key="14">
    <source>
        <dbReference type="PROSITE" id="PS50022"/>
    </source>
</evidence>
<dbReference type="InterPro" id="IPR000719">
    <property type="entry name" value="Prot_kinase_dom"/>
</dbReference>
<dbReference type="PROSITE" id="PS50011">
    <property type="entry name" value="PROTEIN_KINASE_DOM"/>
    <property type="match status" value="1"/>
</dbReference>
<feature type="transmembrane region" description="Helical" evidence="12">
    <location>
        <begin position="375"/>
        <end position="399"/>
    </location>
</feature>
<keyword evidence="5" id="KW-0547">Nucleotide-binding</keyword>
<keyword evidence="3 12" id="KW-0812">Transmembrane</keyword>
<dbReference type="GO" id="GO:0043235">
    <property type="term" value="C:receptor complex"/>
    <property type="evidence" value="ECO:0007669"/>
    <property type="project" value="TreeGrafter"/>
</dbReference>
<feature type="domain" description="F5/8 type C" evidence="14">
    <location>
        <begin position="1"/>
        <end position="150"/>
    </location>
</feature>
<dbReference type="Pfam" id="PF07714">
    <property type="entry name" value="PK_Tyr_Ser-Thr"/>
    <property type="match status" value="1"/>
</dbReference>
<dbReference type="GO" id="GO:0051897">
    <property type="term" value="P:positive regulation of phosphatidylinositol 3-kinase/protein kinase B signal transduction"/>
    <property type="evidence" value="ECO:0007669"/>
    <property type="project" value="TreeGrafter"/>
</dbReference>
<dbReference type="SUPFAM" id="SSF49785">
    <property type="entry name" value="Galactose-binding domain-like"/>
    <property type="match status" value="1"/>
</dbReference>
<keyword evidence="10" id="KW-0675">Receptor</keyword>
<keyword evidence="9" id="KW-1015">Disulfide bond</keyword>
<keyword evidence="16" id="KW-1185">Reference proteome</keyword>
<accession>A0AAE1EZH6</accession>
<dbReference type="Proteomes" id="UP001286313">
    <property type="component" value="Unassembled WGS sequence"/>
</dbReference>
<proteinExistence type="predicted"/>
<evidence type="ECO:0000256" key="11">
    <source>
        <dbReference type="ARBA" id="ARBA00023180"/>
    </source>
</evidence>
<dbReference type="AlphaFoldDB" id="A0AAE1EZH6"/>
<comment type="subcellular location">
    <subcellularLocation>
        <location evidence="1">Cell membrane</location>
        <topology evidence="1">Single-pass type I membrane protein</topology>
    </subcellularLocation>
</comment>
<dbReference type="InterPro" id="IPR008979">
    <property type="entry name" value="Galactose-bd-like_sf"/>
</dbReference>
<evidence type="ECO:0000256" key="8">
    <source>
        <dbReference type="ARBA" id="ARBA00023136"/>
    </source>
</evidence>
<dbReference type="PANTHER" id="PTHR24416">
    <property type="entry name" value="TYROSINE-PROTEIN KINASE RECEPTOR"/>
    <property type="match status" value="1"/>
</dbReference>
<evidence type="ECO:0000256" key="6">
    <source>
        <dbReference type="ARBA" id="ARBA00022840"/>
    </source>
</evidence>
<dbReference type="PROSITE" id="PS01286">
    <property type="entry name" value="FA58C_2"/>
    <property type="match status" value="1"/>
</dbReference>
<evidence type="ECO:0000256" key="4">
    <source>
        <dbReference type="ARBA" id="ARBA00022729"/>
    </source>
</evidence>
<dbReference type="SMART" id="SM00219">
    <property type="entry name" value="TyrKc"/>
    <property type="match status" value="1"/>
</dbReference>
<reference evidence="15" key="1">
    <citation type="submission" date="2023-10" db="EMBL/GenBank/DDBJ databases">
        <title>Genome assemblies of two species of porcelain crab, Petrolisthes cinctipes and Petrolisthes manimaculis (Anomura: Porcellanidae).</title>
        <authorList>
            <person name="Angst P."/>
        </authorList>
    </citation>
    <scope>NUCLEOTIDE SEQUENCE</scope>
    <source>
        <strain evidence="15">PB745_01</strain>
        <tissue evidence="15">Gill</tissue>
    </source>
</reference>
<evidence type="ECO:0000256" key="12">
    <source>
        <dbReference type="SAM" id="Phobius"/>
    </source>
</evidence>
<dbReference type="InterPro" id="IPR050122">
    <property type="entry name" value="RTK"/>
</dbReference>
<dbReference type="Gene3D" id="3.30.200.20">
    <property type="entry name" value="Phosphorylase Kinase, domain 1"/>
    <property type="match status" value="1"/>
</dbReference>
<dbReference type="Gene3D" id="1.10.510.10">
    <property type="entry name" value="Transferase(Phosphotransferase) domain 1"/>
    <property type="match status" value="1"/>
</dbReference>
<evidence type="ECO:0000256" key="3">
    <source>
        <dbReference type="ARBA" id="ARBA00022692"/>
    </source>
</evidence>
<feature type="domain" description="Protein kinase" evidence="13">
    <location>
        <begin position="608"/>
        <end position="901"/>
    </location>
</feature>
<dbReference type="EMBL" id="JAWQEG010003846">
    <property type="protein sequence ID" value="KAK3864196.1"/>
    <property type="molecule type" value="Genomic_DNA"/>
</dbReference>
<evidence type="ECO:0000313" key="15">
    <source>
        <dbReference type="EMBL" id="KAK3864196.1"/>
    </source>
</evidence>
<keyword evidence="4" id="KW-0732">Signal</keyword>
<evidence type="ECO:0000256" key="10">
    <source>
        <dbReference type="ARBA" id="ARBA00023170"/>
    </source>
</evidence>
<sequence>MQSGAIPDQHISASSTSMLQSMLSMAGLVLRQVEGRGCPRQQVTREGHEHLEVYLGRLHVVTKVEVQGRFGNGQGREYTERYKLQYWRPGMEHWTTYTDGTGNQLLQGNSNTYLTQTSQLHPPIIAARVRFIPYSQHPRTVCMRVELYGCPYTEGLVSYSMRDGDVRYGEAQLRDLTYDGERRGAGEGVGLLLVGGLGQLTDGEMGHTNFRVDALGKGKGYEWVGWEDDGRRQPLEITFQFDSVRNFSALHVYTNNFFTKDTQVFSRARVLFSVGGLYYHVQTPVEVEPEVDRIFENARNVTLRLHHTPAKFVKLQLYFALRWLLISEVTFDSVPCRCNITEEEKPNATLSVMEGHVFESHSSVKPSDSDFPSGLLIGGLATLGVVFGVVPVVLFLIYYRSRISFHGSEKTLQPGVTSPKDRKVSMKMKDLHINLSLASVSNGYSRANGKLYGHVAVDDEAGSSLYQEPYKTRLASSHHSLGTSTEYTDTMVKRSSLPHDASQMVDYAVPDVNMTPPPPFSEIYKPHAPLPTPIDEPQDQATSTIHDASLYPFSPPIPPPPMQQYVTASEFDHISSIQGVTGTVLYGETEGTDANYERPVPEMSRHRLHSLEILGEGAFGVVRLCRIDDETSSSNNSSSGSRLVLMKQLEVGAKEITKKEFHREIQIMSRVDDPSVTRLIGTVTRSEPLCMLMEYMTCGDLHQFLRRHNCQDMDGGGYVGSERPLISYGGLIHIAVQVASGMRHLENLNLTHRDLAARNCLVDRCLNIKISDMAMSRPMYSQDYCQLGEDNVLLPIRWMSWESLLQGRFTSKSDVWSFGVTLWEILTMARHQPYTELSDDGVLENLSHCCPGGPSMTLLPQPHLCSREMYDLMTACWRPSDRQRPPFWQVLMFLQRKHLGYTLDYP</sequence>
<dbReference type="GO" id="GO:0005524">
    <property type="term" value="F:ATP binding"/>
    <property type="evidence" value="ECO:0007669"/>
    <property type="project" value="UniProtKB-KW"/>
</dbReference>
<dbReference type="InterPro" id="IPR001245">
    <property type="entry name" value="Ser-Thr/Tyr_kinase_cat_dom"/>
</dbReference>
<dbReference type="SUPFAM" id="SSF56112">
    <property type="entry name" value="Protein kinase-like (PK-like)"/>
    <property type="match status" value="1"/>
</dbReference>
<protein>
    <recommendedName>
        <fullName evidence="17">Discoidin domain-containing receptor 2-like</fullName>
    </recommendedName>
</protein>
<evidence type="ECO:0008006" key="17">
    <source>
        <dbReference type="Google" id="ProtNLM"/>
    </source>
</evidence>
<dbReference type="GO" id="GO:0038062">
    <property type="term" value="F:protein tyrosine kinase collagen receptor activity"/>
    <property type="evidence" value="ECO:0007669"/>
    <property type="project" value="TreeGrafter"/>
</dbReference>
<gene>
    <name evidence="15" type="ORF">Pcinc_030104</name>
</gene>
<keyword evidence="7 12" id="KW-1133">Transmembrane helix</keyword>
<dbReference type="Gene3D" id="2.60.120.260">
    <property type="entry name" value="Galactose-binding domain-like"/>
    <property type="match status" value="1"/>
</dbReference>
<dbReference type="PROSITE" id="PS50022">
    <property type="entry name" value="FA58C_3"/>
    <property type="match status" value="1"/>
</dbReference>
<dbReference type="InterPro" id="IPR008266">
    <property type="entry name" value="Tyr_kinase_AS"/>
</dbReference>
<name>A0AAE1EZH6_PETCI</name>
<organism evidence="15 16">
    <name type="scientific">Petrolisthes cinctipes</name>
    <name type="common">Flat porcelain crab</name>
    <dbReference type="NCBI Taxonomy" id="88211"/>
    <lineage>
        <taxon>Eukaryota</taxon>
        <taxon>Metazoa</taxon>
        <taxon>Ecdysozoa</taxon>
        <taxon>Arthropoda</taxon>
        <taxon>Crustacea</taxon>
        <taxon>Multicrustacea</taxon>
        <taxon>Malacostraca</taxon>
        <taxon>Eumalacostraca</taxon>
        <taxon>Eucarida</taxon>
        <taxon>Decapoda</taxon>
        <taxon>Pleocyemata</taxon>
        <taxon>Anomura</taxon>
        <taxon>Galatheoidea</taxon>
        <taxon>Porcellanidae</taxon>
        <taxon>Petrolisthes</taxon>
    </lineage>
</organism>
<dbReference type="InterPro" id="IPR020635">
    <property type="entry name" value="Tyr_kinase_cat_dom"/>
</dbReference>
<dbReference type="InterPro" id="IPR000421">
    <property type="entry name" value="FA58C"/>
</dbReference>
<keyword evidence="11" id="KW-0325">Glycoprotein</keyword>
<evidence type="ECO:0000313" key="16">
    <source>
        <dbReference type="Proteomes" id="UP001286313"/>
    </source>
</evidence>